<dbReference type="InterPro" id="IPR042095">
    <property type="entry name" value="SUMF_sf"/>
</dbReference>
<dbReference type="OrthoDB" id="9812426at2"/>
<dbReference type="eggNOG" id="COG1262">
    <property type="taxonomic scope" value="Bacteria"/>
</dbReference>
<dbReference type="SUPFAM" id="SSF56436">
    <property type="entry name" value="C-type lectin-like"/>
    <property type="match status" value="1"/>
</dbReference>
<reference evidence="2 3" key="2">
    <citation type="journal article" date="2011" name="Stand. Genomic Sci.">
        <title>Complete genome sequence of Isosphaera pallida type strain (IS1B).</title>
        <authorList>
            <consortium name="US DOE Joint Genome Institute (JGI-PGF)"/>
            <person name="Goker M."/>
            <person name="Cleland D."/>
            <person name="Saunders E."/>
            <person name="Lapidus A."/>
            <person name="Nolan M."/>
            <person name="Lucas S."/>
            <person name="Hammon N."/>
            <person name="Deshpande S."/>
            <person name="Cheng J.F."/>
            <person name="Tapia R."/>
            <person name="Han C."/>
            <person name="Goodwin L."/>
            <person name="Pitluck S."/>
            <person name="Liolios K."/>
            <person name="Pagani I."/>
            <person name="Ivanova N."/>
            <person name="Mavromatis K."/>
            <person name="Pati A."/>
            <person name="Chen A."/>
            <person name="Palaniappan K."/>
            <person name="Land M."/>
            <person name="Hauser L."/>
            <person name="Chang Y.J."/>
            <person name="Jeffries C.D."/>
            <person name="Detter J.C."/>
            <person name="Beck B."/>
            <person name="Woyke T."/>
            <person name="Bristow J."/>
            <person name="Eisen J.A."/>
            <person name="Markowitz V."/>
            <person name="Hugenholtz P."/>
            <person name="Kyrpides N.C."/>
            <person name="Klenk H.P."/>
        </authorList>
    </citation>
    <scope>NUCLEOTIDE SEQUENCE [LARGE SCALE GENOMIC DNA]</scope>
    <source>
        <strain evidence="3">ATCC 43644 / DSM 9630 / IS1B</strain>
    </source>
</reference>
<dbReference type="STRING" id="575540.Isop_1845"/>
<dbReference type="PANTHER" id="PTHR23150">
    <property type="entry name" value="SULFATASE MODIFYING FACTOR 1, 2"/>
    <property type="match status" value="1"/>
</dbReference>
<dbReference type="EMBL" id="CP002353">
    <property type="protein sequence ID" value="ADV62427.1"/>
    <property type="molecule type" value="Genomic_DNA"/>
</dbReference>
<protein>
    <recommendedName>
        <fullName evidence="1">Sulfatase-modifying factor enzyme-like domain-containing protein</fullName>
    </recommendedName>
</protein>
<dbReference type="InterPro" id="IPR005532">
    <property type="entry name" value="SUMF_dom"/>
</dbReference>
<proteinExistence type="predicted"/>
<name>E8R1Z5_ISOPI</name>
<dbReference type="InterPro" id="IPR016187">
    <property type="entry name" value="CTDL_fold"/>
</dbReference>
<organism evidence="2 3">
    <name type="scientific">Isosphaera pallida (strain ATCC 43644 / DSM 9630 / IS1B)</name>
    <dbReference type="NCBI Taxonomy" id="575540"/>
    <lineage>
        <taxon>Bacteria</taxon>
        <taxon>Pseudomonadati</taxon>
        <taxon>Planctomycetota</taxon>
        <taxon>Planctomycetia</taxon>
        <taxon>Isosphaerales</taxon>
        <taxon>Isosphaeraceae</taxon>
        <taxon>Isosphaera</taxon>
    </lineage>
</organism>
<dbReference type="Pfam" id="PF03781">
    <property type="entry name" value="FGE-sulfatase"/>
    <property type="match status" value="1"/>
</dbReference>
<reference key="1">
    <citation type="submission" date="2010-11" db="EMBL/GenBank/DDBJ databases">
        <title>The complete sequence of chromosome of Isophaera pallida ATCC 43644.</title>
        <authorList>
            <consortium name="US DOE Joint Genome Institute (JGI-PGF)"/>
            <person name="Lucas S."/>
            <person name="Copeland A."/>
            <person name="Lapidus A."/>
            <person name="Bruce D."/>
            <person name="Goodwin L."/>
            <person name="Pitluck S."/>
            <person name="Kyrpides N."/>
            <person name="Mavromatis K."/>
            <person name="Pagani I."/>
            <person name="Ivanova N."/>
            <person name="Saunders E."/>
            <person name="Brettin T."/>
            <person name="Detter J.C."/>
            <person name="Han C."/>
            <person name="Tapia R."/>
            <person name="Land M."/>
            <person name="Hauser L."/>
            <person name="Markowitz V."/>
            <person name="Cheng J.-F."/>
            <person name="Hugenholtz P."/>
            <person name="Woyke T."/>
            <person name="Wu D."/>
            <person name="Eisen J.A."/>
        </authorList>
    </citation>
    <scope>NUCLEOTIDE SEQUENCE</scope>
    <source>
        <strain>ATCC 43644</strain>
    </source>
</reference>
<evidence type="ECO:0000259" key="1">
    <source>
        <dbReference type="Pfam" id="PF03781"/>
    </source>
</evidence>
<dbReference type="KEGG" id="ipa:Isop_1845"/>
<dbReference type="RefSeq" id="WP_013564715.1">
    <property type="nucleotide sequence ID" value="NC_014962.1"/>
</dbReference>
<sequence>MSSRSSLLTRIVNQVLGVGRNGHGARGRPAHPPRNDAELIDLLIRQNRYALVLRRDQADVIPHDATLEAWRVLEESMALIPGGVIPIVAQDGSNQLMEVPAFYLDRYAVTNAQYAIFVDEGCYEKLDLWPQEVWEALTTRFLDQSGQPGPAFWNRGRYPPGKENHPVVGVCWYEACAYAQWVGKRLPTAAEWQKASGFPDQLGRGGQGTRYPWGDIFAAGKANLAQAGIGETVPVNEFKAGTTRNGIYQLCGNVWEWLDEPLEMIHKHPDEQFLTLQPMRRIVGGAYDTYLIHEATNTFVTGQPELDRRPNIGFRCAVFLDQIRSQITD</sequence>
<dbReference type="HOGENOM" id="CLU_844073_0_0_0"/>
<keyword evidence="3" id="KW-1185">Reference proteome</keyword>
<feature type="domain" description="Sulfatase-modifying factor enzyme-like" evidence="1">
    <location>
        <begin position="80"/>
        <end position="317"/>
    </location>
</feature>
<dbReference type="PANTHER" id="PTHR23150:SF19">
    <property type="entry name" value="FORMYLGLYCINE-GENERATING ENZYME"/>
    <property type="match status" value="1"/>
</dbReference>
<dbReference type="Gene3D" id="3.90.1580.10">
    <property type="entry name" value="paralog of FGE (formylglycine-generating enzyme)"/>
    <property type="match status" value="1"/>
</dbReference>
<dbReference type="Proteomes" id="UP000008631">
    <property type="component" value="Chromosome"/>
</dbReference>
<dbReference type="AlphaFoldDB" id="E8R1Z5"/>
<gene>
    <name evidence="2" type="ordered locus">Isop_1845</name>
</gene>
<dbReference type="InterPro" id="IPR051043">
    <property type="entry name" value="Sulfatase_Mod_Factor_Kinase"/>
</dbReference>
<dbReference type="InParanoid" id="E8R1Z5"/>
<accession>E8R1Z5</accession>
<dbReference type="GO" id="GO:0120147">
    <property type="term" value="F:formylglycine-generating oxidase activity"/>
    <property type="evidence" value="ECO:0007669"/>
    <property type="project" value="TreeGrafter"/>
</dbReference>
<evidence type="ECO:0000313" key="2">
    <source>
        <dbReference type="EMBL" id="ADV62427.1"/>
    </source>
</evidence>
<evidence type="ECO:0000313" key="3">
    <source>
        <dbReference type="Proteomes" id="UP000008631"/>
    </source>
</evidence>